<evidence type="ECO:0000313" key="2">
    <source>
        <dbReference type="Proteomes" id="UP000501793"/>
    </source>
</evidence>
<protein>
    <submittedName>
        <fullName evidence="1">Uncharacterized protein</fullName>
    </submittedName>
</protein>
<keyword evidence="2" id="KW-1185">Reference proteome</keyword>
<organism evidence="1 2">
    <name type="scientific">Kyrpidia spormannii</name>
    <dbReference type="NCBI Taxonomy" id="2055160"/>
    <lineage>
        <taxon>Bacteria</taxon>
        <taxon>Bacillati</taxon>
        <taxon>Bacillota</taxon>
        <taxon>Bacilli</taxon>
        <taxon>Bacillales</taxon>
        <taxon>Alicyclobacillaceae</taxon>
        <taxon>Kyrpidia</taxon>
    </lineage>
</organism>
<accession>A0ACA8Z726</accession>
<dbReference type="EMBL" id="LR792684">
    <property type="protein sequence ID" value="CAB3389771.1"/>
    <property type="molecule type" value="Genomic_DNA"/>
</dbReference>
<name>A0ACA8Z726_9BACL</name>
<gene>
    <name evidence="1" type="ORF">FAVT5_0527</name>
</gene>
<sequence>MAVILPCEDFLRLQDLEDAGLGEEARKAAAEGFWVRRKRNRG</sequence>
<dbReference type="Proteomes" id="UP000501793">
    <property type="component" value="Chromosome"/>
</dbReference>
<evidence type="ECO:0000313" key="1">
    <source>
        <dbReference type="EMBL" id="CAB3389771.1"/>
    </source>
</evidence>
<reference evidence="1" key="1">
    <citation type="submission" date="2020-04" db="EMBL/GenBank/DDBJ databases">
        <authorList>
            <person name="Hogendoorn C."/>
        </authorList>
    </citation>
    <scope>NUCLEOTIDE SEQUENCE</scope>
    <source>
        <strain evidence="1">FAVT5</strain>
    </source>
</reference>
<proteinExistence type="predicted"/>